<sequence>MLKSVFKKIKTDPFEQTLNIISTEVRAMLLTRPGLFFKAEGCLLKTLLLFCRLLWK</sequence>
<organism evidence="1 2">
    <name type="scientific">Evansella caseinilytica</name>
    <dbReference type="NCBI Taxonomy" id="1503961"/>
    <lineage>
        <taxon>Bacteria</taxon>
        <taxon>Bacillati</taxon>
        <taxon>Bacillota</taxon>
        <taxon>Bacilli</taxon>
        <taxon>Bacillales</taxon>
        <taxon>Bacillaceae</taxon>
        <taxon>Evansella</taxon>
    </lineage>
</organism>
<reference evidence="2" key="1">
    <citation type="submission" date="2016-10" db="EMBL/GenBank/DDBJ databases">
        <authorList>
            <person name="Varghese N."/>
            <person name="Submissions S."/>
        </authorList>
    </citation>
    <scope>NUCLEOTIDE SEQUENCE [LARGE SCALE GENOMIC DNA]</scope>
    <source>
        <strain evidence="2">SP</strain>
    </source>
</reference>
<evidence type="ECO:0000313" key="2">
    <source>
        <dbReference type="Proteomes" id="UP000198935"/>
    </source>
</evidence>
<name>A0A1H3IJW5_9BACI</name>
<dbReference type="AlphaFoldDB" id="A0A1H3IJW5"/>
<proteinExistence type="predicted"/>
<protein>
    <submittedName>
        <fullName evidence="1">Uncharacterized protein</fullName>
    </submittedName>
</protein>
<accession>A0A1H3IJW5</accession>
<keyword evidence="2" id="KW-1185">Reference proteome</keyword>
<dbReference type="EMBL" id="FNPI01000001">
    <property type="protein sequence ID" value="SDY27877.1"/>
    <property type="molecule type" value="Genomic_DNA"/>
</dbReference>
<evidence type="ECO:0000313" key="1">
    <source>
        <dbReference type="EMBL" id="SDY27877.1"/>
    </source>
</evidence>
<gene>
    <name evidence="1" type="ORF">SAMN05421736_101847</name>
</gene>
<dbReference type="Proteomes" id="UP000198935">
    <property type="component" value="Unassembled WGS sequence"/>
</dbReference>